<dbReference type="EMBL" id="JACSRA010000024">
    <property type="protein sequence ID" value="MBD7912473.1"/>
    <property type="molecule type" value="Genomic_DNA"/>
</dbReference>
<dbReference type="RefSeq" id="WP_143317713.1">
    <property type="nucleotide sequence ID" value="NZ_JACSRA010000024.1"/>
</dbReference>
<keyword evidence="3" id="KW-1185">Reference proteome</keyword>
<accession>A0ABR8PWI2</accession>
<name>A0ABR8PWI2_9CLOT</name>
<evidence type="ECO:0000313" key="2">
    <source>
        <dbReference type="EMBL" id="MBD7912473.1"/>
    </source>
</evidence>
<reference evidence="2 3" key="1">
    <citation type="submission" date="2020-08" db="EMBL/GenBank/DDBJ databases">
        <title>A Genomic Blueprint of the Chicken Gut Microbiome.</title>
        <authorList>
            <person name="Gilroy R."/>
            <person name="Ravi A."/>
            <person name="Getino M."/>
            <person name="Pursley I."/>
            <person name="Horton D.L."/>
            <person name="Alikhan N.-F."/>
            <person name="Baker D."/>
            <person name="Gharbi K."/>
            <person name="Hall N."/>
            <person name="Watson M."/>
            <person name="Adriaenssens E.M."/>
            <person name="Foster-Nyarko E."/>
            <person name="Jarju S."/>
            <person name="Secka A."/>
            <person name="Antonio M."/>
            <person name="Oren A."/>
            <person name="Chaudhuri R."/>
            <person name="La Ragione R.M."/>
            <person name="Hildebrand F."/>
            <person name="Pallen M.J."/>
        </authorList>
    </citation>
    <scope>NUCLEOTIDE SEQUENCE [LARGE SCALE GENOMIC DNA]</scope>
    <source>
        <strain evidence="2 3">Sa3CVN1</strain>
    </source>
</reference>
<gene>
    <name evidence="2" type="ORF">H9661_14010</name>
</gene>
<sequence length="62" mass="6469">MVTFGGSAKASAVSPYISNESKGAASSEAEGESKVTAGGIEFSDKFSKPQYKNQVAIRIIKI</sequence>
<evidence type="ECO:0000256" key="1">
    <source>
        <dbReference type="SAM" id="MobiDB-lite"/>
    </source>
</evidence>
<dbReference type="Proteomes" id="UP000627781">
    <property type="component" value="Unassembled WGS sequence"/>
</dbReference>
<organism evidence="2 3">
    <name type="scientific">Clostridium cibarium</name>
    <dbReference type="NCBI Taxonomy" id="2762247"/>
    <lineage>
        <taxon>Bacteria</taxon>
        <taxon>Bacillati</taxon>
        <taxon>Bacillota</taxon>
        <taxon>Clostridia</taxon>
        <taxon>Eubacteriales</taxon>
        <taxon>Clostridiaceae</taxon>
        <taxon>Clostridium</taxon>
    </lineage>
</organism>
<evidence type="ECO:0000313" key="3">
    <source>
        <dbReference type="Proteomes" id="UP000627781"/>
    </source>
</evidence>
<feature type="region of interest" description="Disordered" evidence="1">
    <location>
        <begin position="1"/>
        <end position="32"/>
    </location>
</feature>
<comment type="caution">
    <text evidence="2">The sequence shown here is derived from an EMBL/GenBank/DDBJ whole genome shotgun (WGS) entry which is preliminary data.</text>
</comment>
<proteinExistence type="predicted"/>
<protein>
    <submittedName>
        <fullName evidence="2">Uncharacterized protein</fullName>
    </submittedName>
</protein>